<evidence type="ECO:0000313" key="1">
    <source>
        <dbReference type="EMBL" id="EFY85277.1"/>
    </source>
</evidence>
<proteinExistence type="predicted"/>
<dbReference type="InParanoid" id="E9EFN9"/>
<dbReference type="EMBL" id="GL698583">
    <property type="protein sequence ID" value="EFY85277.1"/>
    <property type="molecule type" value="Genomic_DNA"/>
</dbReference>
<sequence>MPLATPSPSRSPQPIGRSSVYATTVYYYGDFADADACLWSRGKDPKTIGAYRVLNKDDYDAGIRALYQGNQMYNRYGLMIRLNEIRVSDDEDKEGTELIEQLSNSNEGRLRLPGESLDLAKREFTTAFVLEFSDEINQAIQEARSKLSVAWDQARDANVNQLANLSGWFRGKTEEKYYQTW</sequence>
<dbReference type="AlphaFoldDB" id="E9EFN9"/>
<reference evidence="1 2" key="1">
    <citation type="journal article" date="2011" name="PLoS Genet.">
        <title>Genome sequencing and comparative transcriptomics of the model entomopathogenic fungi Metarhizium anisopliae and M. acridum.</title>
        <authorList>
            <person name="Gao Q."/>
            <person name="Jin K."/>
            <person name="Ying S.H."/>
            <person name="Zhang Y."/>
            <person name="Xiao G."/>
            <person name="Shang Y."/>
            <person name="Duan Z."/>
            <person name="Hu X."/>
            <person name="Xie X.Q."/>
            <person name="Zhou G."/>
            <person name="Peng G."/>
            <person name="Luo Z."/>
            <person name="Huang W."/>
            <person name="Wang B."/>
            <person name="Fang W."/>
            <person name="Wang S."/>
            <person name="Zhong Y."/>
            <person name="Ma L.J."/>
            <person name="St Leger R.J."/>
            <person name="Zhao G.P."/>
            <person name="Pei Y."/>
            <person name="Feng M.G."/>
            <person name="Xia Y."/>
            <person name="Wang C."/>
        </authorList>
    </citation>
    <scope>NUCLEOTIDE SEQUENCE [LARGE SCALE GENOMIC DNA]</scope>
    <source>
        <strain evidence="1 2">CQMa 102</strain>
    </source>
</reference>
<accession>E9EFN9</accession>
<dbReference type="OMA" id="ATHNEDC"/>
<name>E9EFN9_METAQ</name>
<evidence type="ECO:0000313" key="2">
    <source>
        <dbReference type="Proteomes" id="UP000002499"/>
    </source>
</evidence>
<organism evidence="2">
    <name type="scientific">Metarhizium acridum (strain CQMa 102)</name>
    <dbReference type="NCBI Taxonomy" id="655827"/>
    <lineage>
        <taxon>Eukaryota</taxon>
        <taxon>Fungi</taxon>
        <taxon>Dikarya</taxon>
        <taxon>Ascomycota</taxon>
        <taxon>Pezizomycotina</taxon>
        <taxon>Sordariomycetes</taxon>
        <taxon>Hypocreomycetidae</taxon>
        <taxon>Hypocreales</taxon>
        <taxon>Clavicipitaceae</taxon>
        <taxon>Metarhizium</taxon>
    </lineage>
</organism>
<protein>
    <submittedName>
        <fullName evidence="1">Uncharacterized protein</fullName>
    </submittedName>
</protein>
<dbReference type="OrthoDB" id="4868498at2759"/>
<gene>
    <name evidence="1" type="ORF">MAC_08686</name>
</gene>
<dbReference type="eggNOG" id="ENOG502TDFY">
    <property type="taxonomic scope" value="Eukaryota"/>
</dbReference>
<dbReference type="HOGENOM" id="CLU_1489343_0_0_1"/>
<keyword evidence="2" id="KW-1185">Reference proteome</keyword>
<dbReference type="Proteomes" id="UP000002499">
    <property type="component" value="Unassembled WGS sequence"/>
</dbReference>